<accession>A0A329MIT7</accession>
<evidence type="ECO:0000313" key="2">
    <source>
        <dbReference type="Proteomes" id="UP000250369"/>
    </source>
</evidence>
<organism evidence="1 2">
    <name type="scientific">Paenibacillus contaminans</name>
    <dbReference type="NCBI Taxonomy" id="450362"/>
    <lineage>
        <taxon>Bacteria</taxon>
        <taxon>Bacillati</taxon>
        <taxon>Bacillota</taxon>
        <taxon>Bacilli</taxon>
        <taxon>Bacillales</taxon>
        <taxon>Paenibacillaceae</taxon>
        <taxon>Paenibacillus</taxon>
    </lineage>
</organism>
<protein>
    <submittedName>
        <fullName evidence="1">Uncharacterized protein</fullName>
    </submittedName>
</protein>
<dbReference type="AlphaFoldDB" id="A0A329MIT7"/>
<gene>
    <name evidence="1" type="ORF">DQG23_19980</name>
</gene>
<dbReference type="OrthoDB" id="2628809at2"/>
<sequence>MAQPAAQAAEGRYTKEQFLKSRQRPGREKDVLSVVLEENKTYTIAEAETAMQAFLKMEAK</sequence>
<name>A0A329MIT7_9BACL</name>
<evidence type="ECO:0000313" key="1">
    <source>
        <dbReference type="EMBL" id="RAV19749.1"/>
    </source>
</evidence>
<keyword evidence="2" id="KW-1185">Reference proteome</keyword>
<dbReference type="Proteomes" id="UP000250369">
    <property type="component" value="Unassembled WGS sequence"/>
</dbReference>
<reference evidence="1 2" key="1">
    <citation type="journal article" date="2009" name="Int. J. Syst. Evol. Microbiol.">
        <title>Paenibacillus contaminans sp. nov., isolated from a contaminated laboratory plate.</title>
        <authorList>
            <person name="Chou J.H."/>
            <person name="Lee J.H."/>
            <person name="Lin M.C."/>
            <person name="Chang P.S."/>
            <person name="Arun A.B."/>
            <person name="Young C.C."/>
            <person name="Chen W.M."/>
        </authorList>
    </citation>
    <scope>NUCLEOTIDE SEQUENCE [LARGE SCALE GENOMIC DNA]</scope>
    <source>
        <strain evidence="1 2">CKOBP-6</strain>
    </source>
</reference>
<dbReference type="EMBL" id="QMFB01000011">
    <property type="protein sequence ID" value="RAV19749.1"/>
    <property type="molecule type" value="Genomic_DNA"/>
</dbReference>
<proteinExistence type="predicted"/>
<comment type="caution">
    <text evidence="1">The sequence shown here is derived from an EMBL/GenBank/DDBJ whole genome shotgun (WGS) entry which is preliminary data.</text>
</comment>